<evidence type="ECO:0000313" key="11">
    <source>
        <dbReference type="RefSeq" id="XP_040959229.1"/>
    </source>
</evidence>
<evidence type="ECO:0000313" key="7">
    <source>
        <dbReference type="RefSeq" id="XP_016700956.2"/>
    </source>
</evidence>
<evidence type="ECO:0000256" key="2">
    <source>
        <dbReference type="ARBA" id="ARBA00022679"/>
    </source>
</evidence>
<dbReference type="PaxDb" id="3635-A0A1U8KJ29"/>
<dbReference type="RefSeq" id="XP_016700956.2">
    <property type="nucleotide sequence ID" value="XM_016845467.2"/>
</dbReference>
<dbReference type="PANTHER" id="PTHR10048">
    <property type="entry name" value="PHOSPHATIDYLINOSITOL KINASE"/>
    <property type="match status" value="1"/>
</dbReference>
<comment type="similarity">
    <text evidence="1">Belongs to the PI3/PI4-kinase family. Type III PI4K subfamily.</text>
</comment>
<gene>
    <name evidence="6 7 8 9 10 11" type="primary">LOC107916284</name>
</gene>
<name>A0A1U8KEJ4_GOSHI</name>
<dbReference type="RefSeq" id="XP_040959227.1">
    <property type="nucleotide sequence ID" value="XM_041103293.1"/>
</dbReference>
<dbReference type="InterPro" id="IPR046346">
    <property type="entry name" value="Aminoacid_DH-like_N_sf"/>
</dbReference>
<keyword evidence="2" id="KW-0808">Transferase</keyword>
<dbReference type="Gene3D" id="2.40.50.100">
    <property type="match status" value="1"/>
</dbReference>
<dbReference type="InterPro" id="IPR012301">
    <property type="entry name" value="Malic_N_dom"/>
</dbReference>
<dbReference type="RefSeq" id="XP_040959228.1">
    <property type="nucleotide sequence ID" value="XM_041103294.1"/>
</dbReference>
<dbReference type="SUPFAM" id="SSF56112">
    <property type="entry name" value="Protein kinase-like (PK-like)"/>
    <property type="match status" value="1"/>
</dbReference>
<dbReference type="SUPFAM" id="SSF53223">
    <property type="entry name" value="Aminoacid dehydrogenase-like, N-terminal domain"/>
    <property type="match status" value="1"/>
</dbReference>
<dbReference type="InterPro" id="IPR011009">
    <property type="entry name" value="Kinase-like_dom_sf"/>
</dbReference>
<dbReference type="Pfam" id="PF00390">
    <property type="entry name" value="malic"/>
    <property type="match status" value="1"/>
</dbReference>
<reference evidence="5" key="1">
    <citation type="journal article" date="2020" name="Nat. Genet.">
        <title>Genomic diversifications of five Gossypium allopolyploid species and their impact on cotton improvement.</title>
        <authorList>
            <person name="Chen Z.J."/>
            <person name="Sreedasyam A."/>
            <person name="Ando A."/>
            <person name="Song Q."/>
            <person name="De Santiago L.M."/>
            <person name="Hulse-Kemp A.M."/>
            <person name="Ding M."/>
            <person name="Ye W."/>
            <person name="Kirkbride R.C."/>
            <person name="Jenkins J."/>
            <person name="Plott C."/>
            <person name="Lovell J."/>
            <person name="Lin Y.M."/>
            <person name="Vaughn R."/>
            <person name="Liu B."/>
            <person name="Simpson S."/>
            <person name="Scheffler B.E."/>
            <person name="Wen L."/>
            <person name="Saski C.A."/>
            <person name="Grover C.E."/>
            <person name="Hu G."/>
            <person name="Conover J.L."/>
            <person name="Carlson J.W."/>
            <person name="Shu S."/>
            <person name="Boston L.B."/>
            <person name="Williams M."/>
            <person name="Peterson D.G."/>
            <person name="McGee K."/>
            <person name="Jones D.C."/>
            <person name="Wendel J.F."/>
            <person name="Stelly D.M."/>
            <person name="Grimwood J."/>
            <person name="Schmutz J."/>
        </authorList>
    </citation>
    <scope>NUCLEOTIDE SEQUENCE [LARGE SCALE GENOMIC DNA]</scope>
    <source>
        <strain evidence="5">cv. TM-1</strain>
    </source>
</reference>
<dbReference type="Gene3D" id="3.40.50.10380">
    <property type="entry name" value="Malic enzyme, N-terminal domain"/>
    <property type="match status" value="1"/>
</dbReference>
<feature type="domain" description="Malic enzyme N-terminal" evidence="4">
    <location>
        <begin position="1"/>
        <end position="42"/>
    </location>
</feature>
<dbReference type="InterPro" id="IPR037062">
    <property type="entry name" value="Malic_N_dom_sf"/>
</dbReference>
<evidence type="ECO:0000313" key="8">
    <source>
        <dbReference type="RefSeq" id="XP_016700957.2"/>
    </source>
</evidence>
<evidence type="ECO:0000256" key="3">
    <source>
        <dbReference type="ARBA" id="ARBA00022777"/>
    </source>
</evidence>
<dbReference type="InterPro" id="IPR015433">
    <property type="entry name" value="PI3/4_kinase"/>
</dbReference>
<evidence type="ECO:0000313" key="6">
    <source>
        <dbReference type="RefSeq" id="XP_016700952.2"/>
    </source>
</evidence>
<dbReference type="InterPro" id="IPR036940">
    <property type="entry name" value="PI3/4_kinase_cat_sf"/>
</dbReference>
<evidence type="ECO:0000313" key="10">
    <source>
        <dbReference type="RefSeq" id="XP_040959228.1"/>
    </source>
</evidence>
<protein>
    <submittedName>
        <fullName evidence="6 7">Phosphatidylinositol 4-kinase isoform X1</fullName>
    </submittedName>
</protein>
<accession>A0A1U8KEJ4</accession>
<evidence type="ECO:0000313" key="5">
    <source>
        <dbReference type="Proteomes" id="UP000818029"/>
    </source>
</evidence>
<dbReference type="Proteomes" id="UP000818029">
    <property type="component" value="Chromosome D10"/>
</dbReference>
<dbReference type="RefSeq" id="XP_016700952.2">
    <property type="nucleotide sequence ID" value="XM_016845463.2"/>
</dbReference>
<dbReference type="RefSeq" id="XP_040959229.1">
    <property type="nucleotide sequence ID" value="XM_041103295.1"/>
</dbReference>
<evidence type="ECO:0000256" key="1">
    <source>
        <dbReference type="ARBA" id="ARBA00006209"/>
    </source>
</evidence>
<organism evidence="5 7">
    <name type="scientific">Gossypium hirsutum</name>
    <name type="common">Upland cotton</name>
    <name type="synonym">Gossypium mexicanum</name>
    <dbReference type="NCBI Taxonomy" id="3635"/>
    <lineage>
        <taxon>Eukaryota</taxon>
        <taxon>Viridiplantae</taxon>
        <taxon>Streptophyta</taxon>
        <taxon>Embryophyta</taxon>
        <taxon>Tracheophyta</taxon>
        <taxon>Spermatophyta</taxon>
        <taxon>Magnoliopsida</taxon>
        <taxon>eudicotyledons</taxon>
        <taxon>Gunneridae</taxon>
        <taxon>Pentapetalae</taxon>
        <taxon>rosids</taxon>
        <taxon>malvids</taxon>
        <taxon>Malvales</taxon>
        <taxon>Malvaceae</taxon>
        <taxon>Malvoideae</taxon>
        <taxon>Gossypium</taxon>
    </lineage>
</organism>
<evidence type="ECO:0000313" key="9">
    <source>
        <dbReference type="RefSeq" id="XP_040959227.1"/>
    </source>
</evidence>
<dbReference type="PANTHER" id="PTHR10048:SF15">
    <property type="entry name" value="PHOSPHATIDYLINOSITOL 4-KINASE ALPHA"/>
    <property type="match status" value="1"/>
</dbReference>
<reference evidence="6 7" key="2">
    <citation type="submission" date="2025-05" db="UniProtKB">
        <authorList>
            <consortium name="RefSeq"/>
        </authorList>
    </citation>
    <scope>IDENTIFICATION</scope>
</reference>
<dbReference type="Gene3D" id="1.10.1070.11">
    <property type="entry name" value="Phosphatidylinositol 3-/4-kinase, catalytic domain"/>
    <property type="match status" value="1"/>
</dbReference>
<evidence type="ECO:0000259" key="4">
    <source>
        <dbReference type="Pfam" id="PF00390"/>
    </source>
</evidence>
<sequence>MIVLTDGSRILGLGDLGVHGIGIPIGKLDMSVAAAGLNPQRTVFENSLMQHHVALPPDAMGKITYIASPGQYSLKYTVLELEFQGVKKQFTMLQVGCVGRLVHIDFGFILETSPGGNMRFESAHFKLSHEMTQLLDPSGVMKSETWDNFVSACVQLLRKLQGQEGDIAGEEASMTANKFFQLFTQIIESLSAIPSPELALRLYLQCAEVILSLDLNQLCITVIG</sequence>
<dbReference type="GeneID" id="107916284"/>
<dbReference type="RefSeq" id="XP_016700957.2">
    <property type="nucleotide sequence ID" value="XM_016845468.2"/>
</dbReference>
<dbReference type="STRING" id="3635.A0A1U8KJ29"/>
<keyword evidence="3" id="KW-0418">Kinase</keyword>
<keyword evidence="5" id="KW-1185">Reference proteome</keyword>
<proteinExistence type="inferred from homology"/>